<comment type="similarity">
    <text evidence="3 9">Belongs to the acetyltransferase family. EctA subfamily.</text>
</comment>
<dbReference type="Pfam" id="PF00583">
    <property type="entry name" value="Acetyltransf_1"/>
    <property type="match status" value="1"/>
</dbReference>
<keyword evidence="6 9" id="KW-0808">Transferase</keyword>
<reference evidence="13" key="2">
    <citation type="submission" date="2016-02" db="EMBL/GenBank/DDBJ databases">
        <title>Draft genome sequence of five rapidly growing Mycobacterium species.</title>
        <authorList>
            <person name="Katahira K."/>
            <person name="Gotou Y."/>
            <person name="Iida K."/>
            <person name="Ogura Y."/>
            <person name="Hayashi T."/>
        </authorList>
    </citation>
    <scope>NUCLEOTIDE SEQUENCE [LARGE SCALE GENOMIC DNA]</scope>
    <source>
        <strain evidence="13">JCM15654</strain>
    </source>
</reference>
<evidence type="ECO:0000256" key="4">
    <source>
        <dbReference type="ARBA" id="ARBA00012355"/>
    </source>
</evidence>
<evidence type="ECO:0000256" key="9">
    <source>
        <dbReference type="RuleBase" id="RU365045"/>
    </source>
</evidence>
<dbReference type="OrthoDB" id="2436196at2"/>
<evidence type="ECO:0000256" key="5">
    <source>
        <dbReference type="ARBA" id="ARBA00017935"/>
    </source>
</evidence>
<dbReference type="GO" id="GO:0033816">
    <property type="term" value="F:diaminobutyrate acetyltransferase activity"/>
    <property type="evidence" value="ECO:0007669"/>
    <property type="project" value="UniProtKB-EC"/>
</dbReference>
<protein>
    <recommendedName>
        <fullName evidence="5 9">L-2,4-diaminobutyric acid acetyltransferase</fullName>
        <shortName evidence="9">DABA acetyltransferase</shortName>
        <ecNumber evidence="4 9">2.3.1.178</ecNumber>
    </recommendedName>
</protein>
<evidence type="ECO:0000256" key="2">
    <source>
        <dbReference type="ARBA" id="ARBA00004978"/>
    </source>
</evidence>
<dbReference type="InterPro" id="IPR016181">
    <property type="entry name" value="Acyl_CoA_acyltransferase"/>
</dbReference>
<dbReference type="EC" id="2.3.1.178" evidence="4 9"/>
<dbReference type="InterPro" id="IPR000182">
    <property type="entry name" value="GNAT_dom"/>
</dbReference>
<gene>
    <name evidence="9" type="primary">ectA</name>
    <name evidence="12" type="ORF">RMCB_4364</name>
</gene>
<evidence type="ECO:0000256" key="7">
    <source>
        <dbReference type="ARBA" id="ARBA00023315"/>
    </source>
</evidence>
<dbReference type="RefSeq" id="WP_062830447.1">
    <property type="nucleotide sequence ID" value="NZ_BCSX01000039.1"/>
</dbReference>
<dbReference type="STRING" id="146020.RMCB_4364"/>
<comment type="caution">
    <text evidence="12">The sequence shown here is derived from an EMBL/GenBank/DDBJ whole genome shotgun (WGS) entry which is preliminary data.</text>
</comment>
<sequence length="193" mass="20808">MHVYNSAPPRVRAEPGRDASGPDARSEFLRQPRADDAIAIRDLAAQTQVLDLNSTYAYLLLATDFAATSIVAERDGDLRGFITGYHPPPRPDVLFVWQVAVAPSEQGSGLASAMIDALVHRVRTDRRGHPVTVEATVSLDNSASRAFFGAFARRHGVALVEEPHFGGELLAADLSHDDEPILRIGPIAAPLPN</sequence>
<dbReference type="Gene3D" id="3.40.630.30">
    <property type="match status" value="1"/>
</dbReference>
<dbReference type="GO" id="GO:0019491">
    <property type="term" value="P:ectoine biosynthetic process"/>
    <property type="evidence" value="ECO:0007669"/>
    <property type="project" value="UniProtKB-UniPathway"/>
</dbReference>
<dbReference type="UniPathway" id="UPA00067">
    <property type="reaction ID" value="UER00122"/>
</dbReference>
<dbReference type="EMBL" id="BCSX01000039">
    <property type="protein sequence ID" value="GAS90268.1"/>
    <property type="molecule type" value="Genomic_DNA"/>
</dbReference>
<evidence type="ECO:0000256" key="8">
    <source>
        <dbReference type="ARBA" id="ARBA00048924"/>
    </source>
</evidence>
<dbReference type="SUPFAM" id="SSF55729">
    <property type="entry name" value="Acyl-CoA N-acyltransferases (Nat)"/>
    <property type="match status" value="1"/>
</dbReference>
<comment type="pathway">
    <text evidence="2 9">Amine and polyamine biosynthesis; ectoine biosynthesis; L-ectoine from L-aspartate 4-semialdehyde: step 2/3.</text>
</comment>
<evidence type="ECO:0000256" key="6">
    <source>
        <dbReference type="ARBA" id="ARBA00022679"/>
    </source>
</evidence>
<evidence type="ECO:0000259" key="11">
    <source>
        <dbReference type="PROSITE" id="PS51186"/>
    </source>
</evidence>
<evidence type="ECO:0000256" key="10">
    <source>
        <dbReference type="SAM" id="MobiDB-lite"/>
    </source>
</evidence>
<evidence type="ECO:0000313" key="12">
    <source>
        <dbReference type="EMBL" id="GAS90268.1"/>
    </source>
</evidence>
<dbReference type="PROSITE" id="PS51186">
    <property type="entry name" value="GNAT"/>
    <property type="match status" value="1"/>
</dbReference>
<organism evidence="12 13">
    <name type="scientific">Mycolicibacterium brisbanense</name>
    <dbReference type="NCBI Taxonomy" id="146020"/>
    <lineage>
        <taxon>Bacteria</taxon>
        <taxon>Bacillati</taxon>
        <taxon>Actinomycetota</taxon>
        <taxon>Actinomycetes</taxon>
        <taxon>Mycobacteriales</taxon>
        <taxon>Mycobacteriaceae</taxon>
        <taxon>Mycolicibacterium</taxon>
    </lineage>
</organism>
<accession>A0A100W262</accession>
<dbReference type="CDD" id="cd04301">
    <property type="entry name" value="NAT_SF"/>
    <property type="match status" value="1"/>
</dbReference>
<proteinExistence type="inferred from homology"/>
<comment type="function">
    <text evidence="1 9">Catalyzes the acetylation of L-2,4-diaminobutyrate (DABA) to gamma-N-acetyl-alpha,gamma-diaminobutyric acid (ADABA) with acetyl coenzyme A.</text>
</comment>
<evidence type="ECO:0000256" key="1">
    <source>
        <dbReference type="ARBA" id="ARBA00003741"/>
    </source>
</evidence>
<dbReference type="InterPro" id="IPR012772">
    <property type="entry name" value="Ectoine_EctA"/>
</dbReference>
<feature type="domain" description="N-acetyltransferase" evidence="11">
    <location>
        <begin position="27"/>
        <end position="179"/>
    </location>
</feature>
<reference evidence="13" key="1">
    <citation type="journal article" date="2016" name="Genome Announc.">
        <title>Draft Genome Sequences of Five Rapidly Growing Mycobacterium Species, M. thermoresistibile, M. fortuitum subsp. acetamidolyticum, M. canariasense, M. brisbanense, and M. novocastrense.</title>
        <authorList>
            <person name="Katahira K."/>
            <person name="Ogura Y."/>
            <person name="Gotoh Y."/>
            <person name="Hayashi T."/>
        </authorList>
    </citation>
    <scope>NUCLEOTIDE SEQUENCE [LARGE SCALE GENOMIC DNA]</scope>
    <source>
        <strain evidence="13">JCM15654</strain>
    </source>
</reference>
<dbReference type="NCBIfam" id="TIGR02406">
    <property type="entry name" value="ectoine_EctA"/>
    <property type="match status" value="1"/>
</dbReference>
<comment type="catalytic activity">
    <reaction evidence="8 9">
        <text>L-2,4-diaminobutanoate + acetyl-CoA = (2S)-4-acetamido-2-aminobutanoate + CoA + H(+)</text>
        <dbReference type="Rhea" id="RHEA:16901"/>
        <dbReference type="ChEBI" id="CHEBI:15378"/>
        <dbReference type="ChEBI" id="CHEBI:57287"/>
        <dbReference type="ChEBI" id="CHEBI:57288"/>
        <dbReference type="ChEBI" id="CHEBI:58761"/>
        <dbReference type="ChEBI" id="CHEBI:58929"/>
        <dbReference type="EC" id="2.3.1.178"/>
    </reaction>
</comment>
<evidence type="ECO:0000256" key="3">
    <source>
        <dbReference type="ARBA" id="ARBA00010712"/>
    </source>
</evidence>
<feature type="region of interest" description="Disordered" evidence="10">
    <location>
        <begin position="1"/>
        <end position="25"/>
    </location>
</feature>
<name>A0A100W262_9MYCO</name>
<keyword evidence="13" id="KW-1185">Reference proteome</keyword>
<dbReference type="AlphaFoldDB" id="A0A100W262"/>
<evidence type="ECO:0000313" key="13">
    <source>
        <dbReference type="Proteomes" id="UP000069620"/>
    </source>
</evidence>
<dbReference type="Proteomes" id="UP000069620">
    <property type="component" value="Unassembled WGS sequence"/>
</dbReference>
<keyword evidence="7 9" id="KW-0012">Acyltransferase</keyword>